<dbReference type="InterPro" id="IPR046335">
    <property type="entry name" value="LacI/GalR-like_sensor"/>
</dbReference>
<dbReference type="Gene3D" id="3.40.50.2300">
    <property type="match status" value="2"/>
</dbReference>
<feature type="region of interest" description="Disordered" evidence="4">
    <location>
        <begin position="347"/>
        <end position="368"/>
    </location>
</feature>
<dbReference type="Pfam" id="PF00356">
    <property type="entry name" value="LacI"/>
    <property type="match status" value="1"/>
</dbReference>
<dbReference type="PANTHER" id="PTHR30146">
    <property type="entry name" value="LACI-RELATED TRANSCRIPTIONAL REPRESSOR"/>
    <property type="match status" value="1"/>
</dbReference>
<dbReference type="SUPFAM" id="SSF47413">
    <property type="entry name" value="lambda repressor-like DNA-binding domains"/>
    <property type="match status" value="1"/>
</dbReference>
<keyword evidence="1" id="KW-0805">Transcription regulation</keyword>
<dbReference type="PRINTS" id="PR00036">
    <property type="entry name" value="HTHLACI"/>
</dbReference>
<organism evidence="6 7">
    <name type="scientific">Caulobacter rhizosphaerae</name>
    <dbReference type="NCBI Taxonomy" id="2010972"/>
    <lineage>
        <taxon>Bacteria</taxon>
        <taxon>Pseudomonadati</taxon>
        <taxon>Pseudomonadota</taxon>
        <taxon>Alphaproteobacteria</taxon>
        <taxon>Caulobacterales</taxon>
        <taxon>Caulobacteraceae</taxon>
        <taxon>Caulobacter</taxon>
    </lineage>
</organism>
<comment type="caution">
    <text evidence="6">The sequence shown here is derived from an EMBL/GenBank/DDBJ whole genome shotgun (WGS) entry which is preliminary data.</text>
</comment>
<dbReference type="Gene3D" id="1.10.260.40">
    <property type="entry name" value="lambda repressor-like DNA-binding domains"/>
    <property type="match status" value="1"/>
</dbReference>
<dbReference type="SUPFAM" id="SSF53822">
    <property type="entry name" value="Periplasmic binding protein-like I"/>
    <property type="match status" value="1"/>
</dbReference>
<evidence type="ECO:0000256" key="1">
    <source>
        <dbReference type="ARBA" id="ARBA00023015"/>
    </source>
</evidence>
<proteinExistence type="predicted"/>
<sequence>MAKGKTKVETPPAPESGRAVTIHDVARYAGVASMTVSRVVNGNSYVSDAMRERVQAAIKALNYSPNLAARNTRAGNTGPRVGVLYSNPSASYLSEVMLGGIEQSSRLGTQLVLERSTGLASQKAAVRRLLDQGVDGVILPPPLCDSRPTINMLHAAGVKVLALATARPMHDVSSVRIDDYQGAAAMTRHLIELGHSRIGFVKGDPQHTPTQLRYEGFVDAMTAAGLPVDPDWVVQGQFTYRSGLAAAELLLSPDERPTAIFASNDDMAAAALAVAHGLQIAVPEALTVVGFDDTPIASTVWPELTTIHQPISAMGRAAVSLIVDEIKAERAGNAPGPTHQLMKFTLVKRGSSGPAPAKAPSRRRAAKA</sequence>
<dbReference type="InterPro" id="IPR028082">
    <property type="entry name" value="Peripla_BP_I"/>
</dbReference>
<keyword evidence="3" id="KW-0804">Transcription</keyword>
<feature type="compositionally biased region" description="Low complexity" evidence="4">
    <location>
        <begin position="349"/>
        <end position="359"/>
    </location>
</feature>
<dbReference type="EMBL" id="JAVDRL010000009">
    <property type="protein sequence ID" value="MDR6532469.1"/>
    <property type="molecule type" value="Genomic_DNA"/>
</dbReference>
<dbReference type="Pfam" id="PF13377">
    <property type="entry name" value="Peripla_BP_3"/>
    <property type="match status" value="1"/>
</dbReference>
<dbReference type="SMART" id="SM00354">
    <property type="entry name" value="HTH_LACI"/>
    <property type="match status" value="1"/>
</dbReference>
<dbReference type="PROSITE" id="PS50932">
    <property type="entry name" value="HTH_LACI_2"/>
    <property type="match status" value="1"/>
</dbReference>
<accession>A0ABU1N1Z3</accession>
<evidence type="ECO:0000256" key="3">
    <source>
        <dbReference type="ARBA" id="ARBA00023163"/>
    </source>
</evidence>
<keyword evidence="7" id="KW-1185">Reference proteome</keyword>
<feature type="domain" description="HTH lacI-type" evidence="5">
    <location>
        <begin position="20"/>
        <end position="74"/>
    </location>
</feature>
<name>A0ABU1N1Z3_9CAUL</name>
<evidence type="ECO:0000313" key="6">
    <source>
        <dbReference type="EMBL" id="MDR6532469.1"/>
    </source>
</evidence>
<dbReference type="PANTHER" id="PTHR30146:SF153">
    <property type="entry name" value="LACTOSE OPERON REPRESSOR"/>
    <property type="match status" value="1"/>
</dbReference>
<protein>
    <submittedName>
        <fullName evidence="6">LacI family transcriptional regulator</fullName>
    </submittedName>
</protein>
<dbReference type="InterPro" id="IPR010982">
    <property type="entry name" value="Lambda_DNA-bd_dom_sf"/>
</dbReference>
<dbReference type="Proteomes" id="UP001262754">
    <property type="component" value="Unassembled WGS sequence"/>
</dbReference>
<dbReference type="CDD" id="cd01392">
    <property type="entry name" value="HTH_LacI"/>
    <property type="match status" value="1"/>
</dbReference>
<evidence type="ECO:0000313" key="7">
    <source>
        <dbReference type="Proteomes" id="UP001262754"/>
    </source>
</evidence>
<dbReference type="CDD" id="cd01545">
    <property type="entry name" value="PBP1_SalR"/>
    <property type="match status" value="1"/>
</dbReference>
<reference evidence="6 7" key="1">
    <citation type="submission" date="2023-07" db="EMBL/GenBank/DDBJ databases">
        <title>Sorghum-associated microbial communities from plants grown in Nebraska, USA.</title>
        <authorList>
            <person name="Schachtman D."/>
        </authorList>
    </citation>
    <scope>NUCLEOTIDE SEQUENCE [LARGE SCALE GENOMIC DNA]</scope>
    <source>
        <strain evidence="6 7">DS2154</strain>
    </source>
</reference>
<evidence type="ECO:0000256" key="4">
    <source>
        <dbReference type="SAM" id="MobiDB-lite"/>
    </source>
</evidence>
<dbReference type="RefSeq" id="WP_230983680.1">
    <property type="nucleotide sequence ID" value="NZ_BMLD01000001.1"/>
</dbReference>
<evidence type="ECO:0000256" key="2">
    <source>
        <dbReference type="ARBA" id="ARBA00023125"/>
    </source>
</evidence>
<keyword evidence="2" id="KW-0238">DNA-binding</keyword>
<dbReference type="InterPro" id="IPR000843">
    <property type="entry name" value="HTH_LacI"/>
</dbReference>
<gene>
    <name evidence="6" type="ORF">J2800_003227</name>
</gene>
<evidence type="ECO:0000259" key="5">
    <source>
        <dbReference type="PROSITE" id="PS50932"/>
    </source>
</evidence>